<comment type="caution">
    <text evidence="1">The sequence shown here is derived from an EMBL/GenBank/DDBJ whole genome shotgun (WGS) entry which is preliminary data.</text>
</comment>
<proteinExistence type="predicted"/>
<keyword evidence="2" id="KW-1185">Reference proteome</keyword>
<dbReference type="EMBL" id="MIHA01000003">
    <property type="protein sequence ID" value="ODQ91491.1"/>
    <property type="molecule type" value="Genomic_DNA"/>
</dbReference>
<accession>A0A1E3RNR7</accession>
<name>A0A1E3RNR7_MYCFV</name>
<gene>
    <name evidence="1" type="ORF">BHQ18_05205</name>
</gene>
<dbReference type="RefSeq" id="WP_069412514.1">
    <property type="nucleotide sequence ID" value="NZ_JACKUL010000008.1"/>
</dbReference>
<dbReference type="STRING" id="1776.BHQ18_05205"/>
<evidence type="ECO:0000313" key="2">
    <source>
        <dbReference type="Proteomes" id="UP000094053"/>
    </source>
</evidence>
<sequence>MNHTTGAALPGVGAHLAGRLFAGRLDHQLAVGVIPGSGTALAVHAERLRSDRERHAIARTLRRALDEARARHAPGLSAIGAHRHNVSASADTIHAVALRLHAPRPVRAMGMARLRRILSDPQGPMYHGGTGDLDGRLNAALAAL</sequence>
<reference evidence="2" key="1">
    <citation type="submission" date="2016-09" db="EMBL/GenBank/DDBJ databases">
        <authorList>
            <person name="Greninger A.L."/>
            <person name="Jerome K.R."/>
            <person name="Mcnair B."/>
            <person name="Wallis C."/>
            <person name="Fang F."/>
        </authorList>
    </citation>
    <scope>NUCLEOTIDE SEQUENCE [LARGE SCALE GENOMIC DNA]</scope>
    <source>
        <strain evidence="2">M6</strain>
    </source>
</reference>
<protein>
    <submittedName>
        <fullName evidence="1">Uncharacterized protein</fullName>
    </submittedName>
</protein>
<dbReference type="AlphaFoldDB" id="A0A1E3RNR7"/>
<organism evidence="1 2">
    <name type="scientific">Mycolicibacterium flavescens</name>
    <name type="common">Mycobacterium flavescens</name>
    <dbReference type="NCBI Taxonomy" id="1776"/>
    <lineage>
        <taxon>Bacteria</taxon>
        <taxon>Bacillati</taxon>
        <taxon>Actinomycetota</taxon>
        <taxon>Actinomycetes</taxon>
        <taxon>Mycobacteriales</taxon>
        <taxon>Mycobacteriaceae</taxon>
        <taxon>Mycolicibacterium</taxon>
    </lineage>
</organism>
<dbReference type="Proteomes" id="UP000094053">
    <property type="component" value="Unassembled WGS sequence"/>
</dbReference>
<evidence type="ECO:0000313" key="1">
    <source>
        <dbReference type="EMBL" id="ODQ91491.1"/>
    </source>
</evidence>
<dbReference type="OrthoDB" id="4630055at2"/>